<feature type="transmembrane region" description="Helical" evidence="1">
    <location>
        <begin position="77"/>
        <end position="98"/>
    </location>
</feature>
<evidence type="ECO:0000256" key="1">
    <source>
        <dbReference type="SAM" id="Phobius"/>
    </source>
</evidence>
<evidence type="ECO:0008006" key="3">
    <source>
        <dbReference type="Google" id="ProtNLM"/>
    </source>
</evidence>
<feature type="non-terminal residue" evidence="2">
    <location>
        <position position="194"/>
    </location>
</feature>
<name>A0A382M7J7_9ZZZZ</name>
<keyword evidence="1" id="KW-0812">Transmembrane</keyword>
<keyword evidence="1" id="KW-0472">Membrane</keyword>
<dbReference type="AlphaFoldDB" id="A0A382M7J7"/>
<feature type="transmembrane region" description="Helical" evidence="1">
    <location>
        <begin position="105"/>
        <end position="123"/>
    </location>
</feature>
<accession>A0A382M7J7</accession>
<feature type="transmembrane region" description="Helical" evidence="1">
    <location>
        <begin position="129"/>
        <end position="149"/>
    </location>
</feature>
<reference evidence="2" key="1">
    <citation type="submission" date="2018-05" db="EMBL/GenBank/DDBJ databases">
        <authorList>
            <person name="Lanie J.A."/>
            <person name="Ng W.-L."/>
            <person name="Kazmierczak K.M."/>
            <person name="Andrzejewski T.M."/>
            <person name="Davidsen T.M."/>
            <person name="Wayne K.J."/>
            <person name="Tettelin H."/>
            <person name="Glass J.I."/>
            <person name="Rusch D."/>
            <person name="Podicherti R."/>
            <person name="Tsui H.-C.T."/>
            <person name="Winkler M.E."/>
        </authorList>
    </citation>
    <scope>NUCLEOTIDE SEQUENCE</scope>
</reference>
<sequence>MLRLGHPLDLVEAIALTQADLAFSDWLHFGYSPGYLLLLNAWASLSVSPGWLHAFGWLTGLVGLVLTPRVLRGLGGVHASTGAMWFICCSPFIVGHVVRVSPSSLALITIVVSCLCFLEFLRAGNGQWLVGWVAASLAAQMLHGGLYVLPLMQSACMLITRERTHARQKLWWIAQILPLALFFSLFADPLTRFL</sequence>
<feature type="transmembrane region" description="Helical" evidence="1">
    <location>
        <begin position="170"/>
        <end position="187"/>
    </location>
</feature>
<proteinExistence type="predicted"/>
<feature type="transmembrane region" description="Helical" evidence="1">
    <location>
        <begin position="50"/>
        <end position="71"/>
    </location>
</feature>
<feature type="transmembrane region" description="Helical" evidence="1">
    <location>
        <begin position="26"/>
        <end position="43"/>
    </location>
</feature>
<keyword evidence="1" id="KW-1133">Transmembrane helix</keyword>
<organism evidence="2">
    <name type="scientific">marine metagenome</name>
    <dbReference type="NCBI Taxonomy" id="408172"/>
    <lineage>
        <taxon>unclassified sequences</taxon>
        <taxon>metagenomes</taxon>
        <taxon>ecological metagenomes</taxon>
    </lineage>
</organism>
<evidence type="ECO:0000313" key="2">
    <source>
        <dbReference type="EMBL" id="SVC44640.1"/>
    </source>
</evidence>
<dbReference type="EMBL" id="UINC01091681">
    <property type="protein sequence ID" value="SVC44640.1"/>
    <property type="molecule type" value="Genomic_DNA"/>
</dbReference>
<protein>
    <recommendedName>
        <fullName evidence="3">Glycosyltransferase RgtA/B/C/D-like domain-containing protein</fullName>
    </recommendedName>
</protein>
<gene>
    <name evidence="2" type="ORF">METZ01_LOCUS297494</name>
</gene>